<dbReference type="SUPFAM" id="SSF48208">
    <property type="entry name" value="Six-hairpin glycosidases"/>
    <property type="match status" value="1"/>
</dbReference>
<dbReference type="GO" id="GO:0005634">
    <property type="term" value="C:nucleus"/>
    <property type="evidence" value="ECO:0007669"/>
    <property type="project" value="TreeGrafter"/>
</dbReference>
<dbReference type="NCBIfam" id="TIGR01180">
    <property type="entry name" value="aman2_put"/>
    <property type="match status" value="1"/>
</dbReference>
<feature type="signal peptide" evidence="1">
    <location>
        <begin position="1"/>
        <end position="15"/>
    </location>
</feature>
<proteinExistence type="predicted"/>
<dbReference type="GeneID" id="54569677"/>
<keyword evidence="5" id="KW-1185">Reference proteome</keyword>
<dbReference type="PANTHER" id="PTHR12143:SF27">
    <property type="entry name" value="ALPHA-1,2-MANNOSIDASE FAMILY PROTEIN (AFU_ORTHOLOGUE AFUA_5G10520)"/>
    <property type="match status" value="1"/>
</dbReference>
<dbReference type="InterPro" id="IPR050883">
    <property type="entry name" value="PNGase"/>
</dbReference>
<evidence type="ECO:0000259" key="3">
    <source>
        <dbReference type="Pfam" id="PF17678"/>
    </source>
</evidence>
<keyword evidence="4" id="KW-0378">Hydrolase</keyword>
<gene>
    <name evidence="4" type="ORF">M409DRAFT_65187</name>
</gene>
<dbReference type="Pfam" id="PF17678">
    <property type="entry name" value="Glyco_hydro_92N"/>
    <property type="match status" value="1"/>
</dbReference>
<feature type="chain" id="PRO_5025347350" evidence="1">
    <location>
        <begin position="16"/>
        <end position="806"/>
    </location>
</feature>
<dbReference type="GO" id="GO:0030246">
    <property type="term" value="F:carbohydrate binding"/>
    <property type="evidence" value="ECO:0007669"/>
    <property type="project" value="InterPro"/>
</dbReference>
<dbReference type="InterPro" id="IPR008928">
    <property type="entry name" value="6-hairpin_glycosidase_sf"/>
</dbReference>
<sequence>MWILLGLGTAVVAIAVDYSQYVNPFIGGAGPYPGLAFGGGDIFVGGAVPFGSVKVGVDTFETNISYAQINGGWTPEGLVTGISMLHVSGTGASPKYGLIPQMPLTTVEPPVNVLDNTTYWQKRVGNDSASVGYYKTNLENGVHVELSATHNAGIMQYHFPAGEKHVLVDVSHYIPNPTGGYASQTFQGGEISIHNATYTGYGVFGGGWNEGAPFPVYFCGELDTAPREIRTFRGPNTDPMTRIQGLSSEPIQQPLFDQADYQKSGWSNDRIGAVFSWSNGTAGRIRSKVGISFVSAEKACLFKDREVTSWSLNTTVNAAVKKWNEEVFEKVRVPTEGPRVNRTNLILLYSSLYFMHLTPSERTDDKPFWDSQEPYWDDFYTLWDLFRCTVSLYHLIQPAAYEEMIRALIDTWRHQGYMPDGRSGFSNGQSQGGSNSDNVLADAYVKGLRGGINWTAGYHAMLKNAEVQPINTFSHDDESASAKEGRGALDDWLKVGYVSSTSTRAISRTAEYALNDFAVSVVAAGEAPKDVQKYLRRSAGWQKIWNGNIHSRGFKGFLAPKTLNGTWNLTNYDVLQCGVSDCGFLGYSFQTVPFEESFLIPMDMESLIEKLGGDDEFSRRLDYIFQPNTSAMDLGVNGADITTIMNIGNEPDFGIPYLYNYINKQYKSVNQSRALANQYFKNELYGIPGNSDAGAINSWLVWSMIGLYPITTQPIYLLESPWFDDINITVNGNATLRIRSSGDPITLGQTGFFVKSVKVNGEGWDKNWLEHDQVMVNGGTIDFEVGSETVVWEMGVLPPSPGHITL</sequence>
<evidence type="ECO:0000313" key="4">
    <source>
        <dbReference type="EMBL" id="KAF2168788.1"/>
    </source>
</evidence>
<dbReference type="AlphaFoldDB" id="A0A6A6CRI7"/>
<accession>A0A6A6CRI7</accession>
<dbReference type="Gene3D" id="3.30.2080.10">
    <property type="entry name" value="GH92 mannosidase domain"/>
    <property type="match status" value="1"/>
</dbReference>
<dbReference type="GO" id="GO:0005829">
    <property type="term" value="C:cytosol"/>
    <property type="evidence" value="ECO:0007669"/>
    <property type="project" value="TreeGrafter"/>
</dbReference>
<dbReference type="RefSeq" id="XP_033669677.1">
    <property type="nucleotide sequence ID" value="XM_033816405.1"/>
</dbReference>
<dbReference type="GO" id="GO:0005975">
    <property type="term" value="P:carbohydrate metabolic process"/>
    <property type="evidence" value="ECO:0007669"/>
    <property type="project" value="InterPro"/>
</dbReference>
<dbReference type="Gene3D" id="1.20.1050.60">
    <property type="entry name" value="alpha-1,2-mannosidase"/>
    <property type="match status" value="1"/>
</dbReference>
<dbReference type="EMBL" id="ML993589">
    <property type="protein sequence ID" value="KAF2168788.1"/>
    <property type="molecule type" value="Genomic_DNA"/>
</dbReference>
<reference evidence="4" key="1">
    <citation type="journal article" date="2020" name="Stud. Mycol.">
        <title>101 Dothideomycetes genomes: a test case for predicting lifestyles and emergence of pathogens.</title>
        <authorList>
            <person name="Haridas S."/>
            <person name="Albert R."/>
            <person name="Binder M."/>
            <person name="Bloem J."/>
            <person name="Labutti K."/>
            <person name="Salamov A."/>
            <person name="Andreopoulos B."/>
            <person name="Baker S."/>
            <person name="Barry K."/>
            <person name="Bills G."/>
            <person name="Bluhm B."/>
            <person name="Cannon C."/>
            <person name="Castanera R."/>
            <person name="Culley D."/>
            <person name="Daum C."/>
            <person name="Ezra D."/>
            <person name="Gonzalez J."/>
            <person name="Henrissat B."/>
            <person name="Kuo A."/>
            <person name="Liang C."/>
            <person name="Lipzen A."/>
            <person name="Lutzoni F."/>
            <person name="Magnuson J."/>
            <person name="Mondo S."/>
            <person name="Nolan M."/>
            <person name="Ohm R."/>
            <person name="Pangilinan J."/>
            <person name="Park H.-J."/>
            <person name="Ramirez L."/>
            <person name="Alfaro M."/>
            <person name="Sun H."/>
            <person name="Tritt A."/>
            <person name="Yoshinaga Y."/>
            <person name="Zwiers L.-H."/>
            <person name="Turgeon B."/>
            <person name="Goodwin S."/>
            <person name="Spatafora J."/>
            <person name="Crous P."/>
            <person name="Grigoriev I."/>
        </authorList>
    </citation>
    <scope>NUCLEOTIDE SEQUENCE</scope>
    <source>
        <strain evidence="4">ATCC 36951</strain>
    </source>
</reference>
<evidence type="ECO:0000313" key="5">
    <source>
        <dbReference type="Proteomes" id="UP000799537"/>
    </source>
</evidence>
<dbReference type="Pfam" id="PF07971">
    <property type="entry name" value="Glyco_hydro_92"/>
    <property type="match status" value="1"/>
</dbReference>
<dbReference type="OrthoDB" id="449263at2759"/>
<protein>
    <submittedName>
        <fullName evidence="4">Glycoside hydrolase family 92 protein</fullName>
    </submittedName>
</protein>
<dbReference type="GO" id="GO:0006516">
    <property type="term" value="P:glycoprotein catabolic process"/>
    <property type="evidence" value="ECO:0007669"/>
    <property type="project" value="TreeGrafter"/>
</dbReference>
<dbReference type="Proteomes" id="UP000799537">
    <property type="component" value="Unassembled WGS sequence"/>
</dbReference>
<dbReference type="InterPro" id="IPR012939">
    <property type="entry name" value="Glyco_hydro_92"/>
</dbReference>
<keyword evidence="1" id="KW-0732">Signal</keyword>
<feature type="domain" description="Glycosyl hydrolase family 92" evidence="2">
    <location>
        <begin position="298"/>
        <end position="786"/>
    </location>
</feature>
<dbReference type="InterPro" id="IPR014718">
    <property type="entry name" value="GH-type_carb-bd"/>
</dbReference>
<evidence type="ECO:0000256" key="1">
    <source>
        <dbReference type="SAM" id="SignalP"/>
    </source>
</evidence>
<feature type="domain" description="Glycosyl hydrolase family 92 N-terminal" evidence="3">
    <location>
        <begin position="21"/>
        <end position="292"/>
    </location>
</feature>
<dbReference type="FunFam" id="1.20.1050.60:FF:000002">
    <property type="entry name" value="Glycosyl hydrolase family 92"/>
    <property type="match status" value="1"/>
</dbReference>
<name>A0A6A6CRI7_ZASCE</name>
<dbReference type="Gene3D" id="2.70.98.10">
    <property type="match status" value="1"/>
</dbReference>
<dbReference type="InterPro" id="IPR041371">
    <property type="entry name" value="GH92_N"/>
</dbReference>
<dbReference type="Gene3D" id="1.20.1610.10">
    <property type="entry name" value="alpha-1,2-mannosidases domains"/>
    <property type="match status" value="1"/>
</dbReference>
<organism evidence="4 5">
    <name type="scientific">Zasmidium cellare ATCC 36951</name>
    <dbReference type="NCBI Taxonomy" id="1080233"/>
    <lineage>
        <taxon>Eukaryota</taxon>
        <taxon>Fungi</taxon>
        <taxon>Dikarya</taxon>
        <taxon>Ascomycota</taxon>
        <taxon>Pezizomycotina</taxon>
        <taxon>Dothideomycetes</taxon>
        <taxon>Dothideomycetidae</taxon>
        <taxon>Mycosphaerellales</taxon>
        <taxon>Mycosphaerellaceae</taxon>
        <taxon>Zasmidium</taxon>
    </lineage>
</organism>
<dbReference type="PANTHER" id="PTHR12143">
    <property type="entry name" value="PEPTIDE N-GLYCANASE PNGASE -RELATED"/>
    <property type="match status" value="1"/>
</dbReference>
<dbReference type="InterPro" id="IPR005887">
    <property type="entry name" value="GH92_a_mannosidase_put"/>
</dbReference>
<evidence type="ECO:0000259" key="2">
    <source>
        <dbReference type="Pfam" id="PF07971"/>
    </source>
</evidence>
<dbReference type="GO" id="GO:0000224">
    <property type="term" value="F:peptide-N4-(N-acetyl-beta-glucosaminyl)asparagine amidase activity"/>
    <property type="evidence" value="ECO:0007669"/>
    <property type="project" value="TreeGrafter"/>
</dbReference>